<sequence>MSTTITNTPADDDDNNVPVDGSNNNVTNDNNTSDEKQQLSDHSAPLIIATNPNRAVSVLSQADTIESIVDKRSKTPDYTEPITLVDEKQVKEQEEREWAHMEPSEADLKKIRKKYNAHLFSSFQFRNGRDYWNCRYEERIAELYYDWHLTFTQLKESLLPHLKNYNMKIMIPGCGNSKLGKQLVLSGFKNIICTDYSEVIIKRMRKVHEKYGTCIKYHCMDACTMRAIDSESFDLIIDKALSDSMSCSMQDIRFSICDNVSRFYSQAARILKPGGKLLVYSARDRSDLIQQSDTSVWSSIDSQQILRFPNENIRKRLPPEIAESYINMFILTKKDDLFDENSENSLDAMRRNKSRRNSILPKLNEYEQSIEKAEKSVTINFV</sequence>
<organism evidence="7">
    <name type="scientific">Naegleria gruberi</name>
    <name type="common">Amoeba</name>
    <dbReference type="NCBI Taxonomy" id="5762"/>
    <lineage>
        <taxon>Eukaryota</taxon>
        <taxon>Discoba</taxon>
        <taxon>Heterolobosea</taxon>
        <taxon>Tetramitia</taxon>
        <taxon>Eutetramitia</taxon>
        <taxon>Vahlkampfiidae</taxon>
        <taxon>Naegleria</taxon>
    </lineage>
</organism>
<evidence type="ECO:0000256" key="2">
    <source>
        <dbReference type="ARBA" id="ARBA00022603"/>
    </source>
</evidence>
<evidence type="ECO:0000313" key="7">
    <source>
        <dbReference type="Proteomes" id="UP000006671"/>
    </source>
</evidence>
<dbReference type="VEuPathDB" id="AmoebaDB:NAEGRDRAFT_80448"/>
<protein>
    <recommendedName>
        <fullName evidence="5">Methyltransferase type 11 domain-containing protein</fullName>
    </recommendedName>
</protein>
<dbReference type="GeneID" id="8851955"/>
<dbReference type="EMBL" id="GG738880">
    <property type="protein sequence ID" value="EFC42392.1"/>
    <property type="molecule type" value="Genomic_DNA"/>
</dbReference>
<dbReference type="Gene3D" id="3.40.50.150">
    <property type="entry name" value="Vaccinia Virus protein VP39"/>
    <property type="match status" value="1"/>
</dbReference>
<dbReference type="GO" id="GO:0032259">
    <property type="term" value="P:methylation"/>
    <property type="evidence" value="ECO:0007669"/>
    <property type="project" value="UniProtKB-KW"/>
</dbReference>
<dbReference type="CDD" id="cd02440">
    <property type="entry name" value="AdoMet_MTases"/>
    <property type="match status" value="1"/>
</dbReference>
<dbReference type="SUPFAM" id="SSF53335">
    <property type="entry name" value="S-adenosyl-L-methionine-dependent methyltransferases"/>
    <property type="match status" value="1"/>
</dbReference>
<dbReference type="InterPro" id="IPR051419">
    <property type="entry name" value="Lys/N-term_MeTrsfase_sf"/>
</dbReference>
<dbReference type="InParanoid" id="D2VLI4"/>
<dbReference type="PANTHER" id="PTHR12176:SF80">
    <property type="entry name" value="EEF1A LYSINE METHYLTRANSFERASE 4"/>
    <property type="match status" value="1"/>
</dbReference>
<dbReference type="OMA" id="CRYEERI"/>
<dbReference type="AlphaFoldDB" id="D2VLI4"/>
<feature type="region of interest" description="Disordered" evidence="4">
    <location>
        <begin position="1"/>
        <end position="40"/>
    </location>
</feature>
<keyword evidence="3" id="KW-0808">Transferase</keyword>
<dbReference type="PANTHER" id="PTHR12176">
    <property type="entry name" value="SAM-DEPENDENT METHYLTRANSFERASE SUPERFAMILY PROTEIN"/>
    <property type="match status" value="1"/>
</dbReference>
<dbReference type="InterPro" id="IPR013216">
    <property type="entry name" value="Methyltransf_11"/>
</dbReference>
<evidence type="ECO:0000256" key="3">
    <source>
        <dbReference type="ARBA" id="ARBA00022679"/>
    </source>
</evidence>
<dbReference type="GO" id="GO:0008757">
    <property type="term" value="F:S-adenosylmethionine-dependent methyltransferase activity"/>
    <property type="evidence" value="ECO:0007669"/>
    <property type="project" value="InterPro"/>
</dbReference>
<dbReference type="Pfam" id="PF08241">
    <property type="entry name" value="Methyltransf_11"/>
    <property type="match status" value="1"/>
</dbReference>
<accession>D2VLI4</accession>
<feature type="compositionally biased region" description="Low complexity" evidence="4">
    <location>
        <begin position="16"/>
        <end position="31"/>
    </location>
</feature>
<evidence type="ECO:0000313" key="6">
    <source>
        <dbReference type="EMBL" id="EFC42392.1"/>
    </source>
</evidence>
<dbReference type="RefSeq" id="XP_002675136.1">
    <property type="nucleotide sequence ID" value="XM_002675090.1"/>
</dbReference>
<dbReference type="KEGG" id="ngr:NAEGRDRAFT_80448"/>
<dbReference type="Proteomes" id="UP000006671">
    <property type="component" value="Unassembled WGS sequence"/>
</dbReference>
<name>D2VLI4_NAEGR</name>
<gene>
    <name evidence="6" type="ORF">NAEGRDRAFT_80448</name>
</gene>
<dbReference type="eggNOG" id="KOG2352">
    <property type="taxonomic scope" value="Eukaryota"/>
</dbReference>
<proteinExistence type="inferred from homology"/>
<comment type="similarity">
    <text evidence="1">Belongs to the methyltransferase superfamily.</text>
</comment>
<evidence type="ECO:0000256" key="1">
    <source>
        <dbReference type="ARBA" id="ARBA00008361"/>
    </source>
</evidence>
<feature type="domain" description="Methyltransferase type 11" evidence="5">
    <location>
        <begin position="173"/>
        <end position="279"/>
    </location>
</feature>
<keyword evidence="7" id="KW-1185">Reference proteome</keyword>
<evidence type="ECO:0000259" key="5">
    <source>
        <dbReference type="Pfam" id="PF08241"/>
    </source>
</evidence>
<dbReference type="InterPro" id="IPR029063">
    <property type="entry name" value="SAM-dependent_MTases_sf"/>
</dbReference>
<evidence type="ECO:0000256" key="4">
    <source>
        <dbReference type="SAM" id="MobiDB-lite"/>
    </source>
</evidence>
<keyword evidence="2" id="KW-0489">Methyltransferase</keyword>
<dbReference type="OrthoDB" id="411785at2759"/>
<reference evidence="6 7" key="1">
    <citation type="journal article" date="2010" name="Cell">
        <title>The genome of Naegleria gruberi illuminates early eukaryotic versatility.</title>
        <authorList>
            <person name="Fritz-Laylin L.K."/>
            <person name="Prochnik S.E."/>
            <person name="Ginger M.L."/>
            <person name="Dacks J.B."/>
            <person name="Carpenter M.L."/>
            <person name="Field M.C."/>
            <person name="Kuo A."/>
            <person name="Paredez A."/>
            <person name="Chapman J."/>
            <person name="Pham J."/>
            <person name="Shu S."/>
            <person name="Neupane R."/>
            <person name="Cipriano M."/>
            <person name="Mancuso J."/>
            <person name="Tu H."/>
            <person name="Salamov A."/>
            <person name="Lindquist E."/>
            <person name="Shapiro H."/>
            <person name="Lucas S."/>
            <person name="Grigoriev I.V."/>
            <person name="Cande W.Z."/>
            <person name="Fulton C."/>
            <person name="Rokhsar D.S."/>
            <person name="Dawson S.C."/>
        </authorList>
    </citation>
    <scope>NUCLEOTIDE SEQUENCE [LARGE SCALE GENOMIC DNA]</scope>
    <source>
        <strain evidence="6 7">NEG-M</strain>
    </source>
</reference>